<sequence>MQLSDEYAMALVSGDFDNALHLVRQWNEAVRTSNNGRFRGIPLLQLIELLRELGHAEEARSIAGTALREHRAWTADETFDGDIEFARLAYITGSIDTKKYRELRDAWIRVSDRSPVETWLSGFAGLSGVGAEMAPPIAPGEYAQDWIEMSAETFSRASAELIRVGRTQDAVQHADAAAQCCLAFDPMEYVHGQVAAALAHDAAGDTAAACTRYTSLRELFAKFPKSASFRLATRRLKDLSCMPSAR</sequence>
<evidence type="ECO:0000313" key="2">
    <source>
        <dbReference type="Proteomes" id="UP001370348"/>
    </source>
</evidence>
<accession>A0ABZ2LWC9</accession>
<name>A0ABZ2LWC9_9BACT</name>
<dbReference type="RefSeq" id="WP_394823535.1">
    <property type="nucleotide sequence ID" value="NZ_CP089984.1"/>
</dbReference>
<reference evidence="1 2" key="1">
    <citation type="submission" date="2021-12" db="EMBL/GenBank/DDBJ databases">
        <title>Discovery of the Pendulisporaceae a myxobacterial family with distinct sporulation behavior and unique specialized metabolism.</title>
        <authorList>
            <person name="Garcia R."/>
            <person name="Popoff A."/>
            <person name="Bader C.D."/>
            <person name="Loehr J."/>
            <person name="Walesch S."/>
            <person name="Walt C."/>
            <person name="Boldt J."/>
            <person name="Bunk B."/>
            <person name="Haeckl F.J.F.P.J."/>
            <person name="Gunesch A.P."/>
            <person name="Birkelbach J."/>
            <person name="Nuebel U."/>
            <person name="Pietschmann T."/>
            <person name="Bach T."/>
            <person name="Mueller R."/>
        </authorList>
    </citation>
    <scope>NUCLEOTIDE SEQUENCE [LARGE SCALE GENOMIC DNA]</scope>
    <source>
        <strain evidence="1 2">MSr11954</strain>
    </source>
</reference>
<evidence type="ECO:0008006" key="3">
    <source>
        <dbReference type="Google" id="ProtNLM"/>
    </source>
</evidence>
<protein>
    <recommendedName>
        <fullName evidence="3">Bacterial transcriptional activator domain-containing protein</fullName>
    </recommendedName>
</protein>
<organism evidence="1 2">
    <name type="scientific">Pendulispora albinea</name>
    <dbReference type="NCBI Taxonomy" id="2741071"/>
    <lineage>
        <taxon>Bacteria</taxon>
        <taxon>Pseudomonadati</taxon>
        <taxon>Myxococcota</taxon>
        <taxon>Myxococcia</taxon>
        <taxon>Myxococcales</taxon>
        <taxon>Sorangiineae</taxon>
        <taxon>Pendulisporaceae</taxon>
        <taxon>Pendulispora</taxon>
    </lineage>
</organism>
<proteinExistence type="predicted"/>
<dbReference type="EMBL" id="CP089984">
    <property type="protein sequence ID" value="WXB13919.1"/>
    <property type="molecule type" value="Genomic_DNA"/>
</dbReference>
<gene>
    <name evidence="1" type="ORF">LZC94_39585</name>
</gene>
<keyword evidence="2" id="KW-1185">Reference proteome</keyword>
<dbReference type="Proteomes" id="UP001370348">
    <property type="component" value="Chromosome"/>
</dbReference>
<evidence type="ECO:0000313" key="1">
    <source>
        <dbReference type="EMBL" id="WXB13919.1"/>
    </source>
</evidence>